<evidence type="ECO:0000256" key="8">
    <source>
        <dbReference type="ARBA" id="ARBA00023485"/>
    </source>
</evidence>
<keyword evidence="4" id="KW-0333">Golgi apparatus</keyword>
<evidence type="ECO:0000256" key="6">
    <source>
        <dbReference type="ARBA" id="ARBA00023180"/>
    </source>
</evidence>
<evidence type="ECO:0000313" key="10">
    <source>
        <dbReference type="EMBL" id="GAA0153241.1"/>
    </source>
</evidence>
<dbReference type="PANTHER" id="PTHR13481">
    <property type="entry name" value="SREBP REGULATING GENE PROTEIN"/>
    <property type="match status" value="1"/>
</dbReference>
<evidence type="ECO:0000256" key="7">
    <source>
        <dbReference type="ARBA" id="ARBA00023461"/>
    </source>
</evidence>
<dbReference type="InterPro" id="IPR019352">
    <property type="entry name" value="SPRING1"/>
</dbReference>
<feature type="chain" id="PRO_5043708026" description="SREBP regulating gene protein" evidence="9">
    <location>
        <begin position="41"/>
        <end position="286"/>
    </location>
</feature>
<reference evidence="10 11" key="1">
    <citation type="submission" date="2024-01" db="EMBL/GenBank/DDBJ databases">
        <title>The complete chloroplast genome sequence of Lithospermum erythrorhizon: insights into the phylogenetic relationship among Boraginaceae species and the maternal lineages of purple gromwells.</title>
        <authorList>
            <person name="Okada T."/>
            <person name="Watanabe K."/>
        </authorList>
    </citation>
    <scope>NUCLEOTIDE SEQUENCE [LARGE SCALE GENOMIC DNA]</scope>
</reference>
<protein>
    <recommendedName>
        <fullName evidence="8">SREBP regulating gene protein</fullName>
    </recommendedName>
</protein>
<evidence type="ECO:0000313" key="11">
    <source>
        <dbReference type="Proteomes" id="UP001454036"/>
    </source>
</evidence>
<feature type="signal peptide" evidence="9">
    <location>
        <begin position="1"/>
        <end position="40"/>
    </location>
</feature>
<proteinExistence type="inferred from homology"/>
<dbReference type="Pfam" id="PF10218">
    <property type="entry name" value="SPRING1"/>
    <property type="match status" value="1"/>
</dbReference>
<evidence type="ECO:0000256" key="1">
    <source>
        <dbReference type="ARBA" id="ARBA00004194"/>
    </source>
</evidence>
<dbReference type="Proteomes" id="UP001454036">
    <property type="component" value="Unassembled WGS sequence"/>
</dbReference>
<keyword evidence="5" id="KW-0472">Membrane</keyword>
<dbReference type="PANTHER" id="PTHR13481:SF0">
    <property type="entry name" value="SREBP REGULATING GENE PROTEIN"/>
    <property type="match status" value="1"/>
</dbReference>
<evidence type="ECO:0000256" key="4">
    <source>
        <dbReference type="ARBA" id="ARBA00023034"/>
    </source>
</evidence>
<sequence>MVINEFNREHYETAIQSTMKRHHILSQFLLLLPFISSVSAIRKDGSLLEKRSCRTTVHGRYMLSDDDGYVCDALSLDPQSQCCPRKGEKFSCQGCNLNSQCCKSYEVCVSCCLNPSKTPKEQVFKMKIAKPVTAGTYSSVFDFCAGRCRHNSESVVHENAYLSDYHHCFSLQSNYSGGSKLETEARLFGINIITGRQGESCDSVCKSNGQSCVPNKLALLNECEMLQKYFTCKNGCAISLEPDQPAEIVADAPQEMNPSSCLYAHVSASLSCDGAHRYRRRICPCA</sequence>
<dbReference type="AlphaFoldDB" id="A0AAV3PPY7"/>
<evidence type="ECO:0000256" key="3">
    <source>
        <dbReference type="ARBA" id="ARBA00022989"/>
    </source>
</evidence>
<comment type="subcellular location">
    <subcellularLocation>
        <location evidence="1">Golgi apparatus membrane</location>
        <topology evidence="1">Single-pass membrane protein</topology>
    </subcellularLocation>
</comment>
<comment type="similarity">
    <text evidence="7">Belongs to the SPRING family.</text>
</comment>
<dbReference type="EMBL" id="BAABME010002141">
    <property type="protein sequence ID" value="GAA0153241.1"/>
    <property type="molecule type" value="Genomic_DNA"/>
</dbReference>
<keyword evidence="2" id="KW-0812">Transmembrane</keyword>
<organism evidence="10 11">
    <name type="scientific">Lithospermum erythrorhizon</name>
    <name type="common">Purple gromwell</name>
    <name type="synonym">Lithospermum officinale var. erythrorhizon</name>
    <dbReference type="NCBI Taxonomy" id="34254"/>
    <lineage>
        <taxon>Eukaryota</taxon>
        <taxon>Viridiplantae</taxon>
        <taxon>Streptophyta</taxon>
        <taxon>Embryophyta</taxon>
        <taxon>Tracheophyta</taxon>
        <taxon>Spermatophyta</taxon>
        <taxon>Magnoliopsida</taxon>
        <taxon>eudicotyledons</taxon>
        <taxon>Gunneridae</taxon>
        <taxon>Pentapetalae</taxon>
        <taxon>asterids</taxon>
        <taxon>lamiids</taxon>
        <taxon>Boraginales</taxon>
        <taxon>Boraginaceae</taxon>
        <taxon>Boraginoideae</taxon>
        <taxon>Lithospermeae</taxon>
        <taxon>Lithospermum</taxon>
    </lineage>
</organism>
<keyword evidence="6" id="KW-0325">Glycoprotein</keyword>
<keyword evidence="3" id="KW-1133">Transmembrane helix</keyword>
<keyword evidence="11" id="KW-1185">Reference proteome</keyword>
<evidence type="ECO:0000256" key="2">
    <source>
        <dbReference type="ARBA" id="ARBA00022692"/>
    </source>
</evidence>
<comment type="caution">
    <text evidence="10">The sequence shown here is derived from an EMBL/GenBank/DDBJ whole genome shotgun (WGS) entry which is preliminary data.</text>
</comment>
<name>A0AAV3PPY7_LITER</name>
<evidence type="ECO:0000256" key="9">
    <source>
        <dbReference type="SAM" id="SignalP"/>
    </source>
</evidence>
<dbReference type="GO" id="GO:0000139">
    <property type="term" value="C:Golgi membrane"/>
    <property type="evidence" value="ECO:0007669"/>
    <property type="project" value="UniProtKB-SubCell"/>
</dbReference>
<accession>A0AAV3PPY7</accession>
<gene>
    <name evidence="10" type="ORF">LIER_11529</name>
</gene>
<dbReference type="GO" id="GO:2000640">
    <property type="term" value="P:positive regulation of SREBP signaling pathway"/>
    <property type="evidence" value="ECO:0007669"/>
    <property type="project" value="InterPro"/>
</dbReference>
<keyword evidence="9" id="KW-0732">Signal</keyword>
<evidence type="ECO:0000256" key="5">
    <source>
        <dbReference type="ARBA" id="ARBA00023136"/>
    </source>
</evidence>